<evidence type="ECO:0000313" key="1">
    <source>
        <dbReference type="EMBL" id="QRJ65696.1"/>
    </source>
</evidence>
<organism evidence="1 2">
    <name type="scientific">Azospira restricta</name>
    <dbReference type="NCBI Taxonomy" id="404405"/>
    <lineage>
        <taxon>Bacteria</taxon>
        <taxon>Pseudomonadati</taxon>
        <taxon>Pseudomonadota</taxon>
        <taxon>Betaproteobacteria</taxon>
        <taxon>Rhodocyclales</taxon>
        <taxon>Rhodocyclaceae</taxon>
        <taxon>Azospira</taxon>
    </lineage>
</organism>
<dbReference type="AlphaFoldDB" id="A0A974SSJ9"/>
<proteinExistence type="predicted"/>
<evidence type="ECO:0008006" key="3">
    <source>
        <dbReference type="Google" id="ProtNLM"/>
    </source>
</evidence>
<sequence>MPALALFVAAAAGAADRNQHKRVGGIDVYYGIMPAAIAGEHPAPHPEKSMHRGAPSGKDRYHLVVALVGADGQRINDAKVEATVGELGMAGRRVTLEAMPVADAMSYGNYVTLKGRGPYRIAIEAHLPGRERPLEALFDYRR</sequence>
<reference evidence="1" key="1">
    <citation type="submission" date="2020-11" db="EMBL/GenBank/DDBJ databases">
        <title>Azospira restricta DSM 18626 genome sequence.</title>
        <authorList>
            <person name="Moe W.M."/>
        </authorList>
    </citation>
    <scope>NUCLEOTIDE SEQUENCE</scope>
    <source>
        <strain evidence="1">DSM 18626</strain>
    </source>
</reference>
<gene>
    <name evidence="1" type="ORF">IWH25_09900</name>
</gene>
<dbReference type="Proteomes" id="UP000663444">
    <property type="component" value="Chromosome"/>
</dbReference>
<dbReference type="EMBL" id="CP064781">
    <property type="protein sequence ID" value="QRJ65696.1"/>
    <property type="molecule type" value="Genomic_DNA"/>
</dbReference>
<protein>
    <recommendedName>
        <fullName evidence="3">DUF4426 domain-containing protein</fullName>
    </recommendedName>
</protein>
<evidence type="ECO:0000313" key="2">
    <source>
        <dbReference type="Proteomes" id="UP000663444"/>
    </source>
</evidence>
<keyword evidence="2" id="KW-1185">Reference proteome</keyword>
<accession>A0A974SSJ9</accession>
<name>A0A974SSJ9_9RHOO</name>
<dbReference type="KEGG" id="ares:IWH25_09900"/>